<dbReference type="KEGG" id="fal:FRAAL0213"/>
<evidence type="ECO:0000313" key="3">
    <source>
        <dbReference type="Proteomes" id="UP000000657"/>
    </source>
</evidence>
<evidence type="ECO:0000256" key="1">
    <source>
        <dbReference type="SAM" id="MobiDB-lite"/>
    </source>
</evidence>
<dbReference type="HOGENOM" id="CLU_2861207_0_0_11"/>
<accession>Q0RU53</accession>
<name>Q0RU53_FRAAA</name>
<keyword evidence="3" id="KW-1185">Reference proteome</keyword>
<organism evidence="2 3">
    <name type="scientific">Frankia alni (strain DSM 45986 / CECT 9034 / ACN14a)</name>
    <dbReference type="NCBI Taxonomy" id="326424"/>
    <lineage>
        <taxon>Bacteria</taxon>
        <taxon>Bacillati</taxon>
        <taxon>Actinomycetota</taxon>
        <taxon>Actinomycetes</taxon>
        <taxon>Frankiales</taxon>
        <taxon>Frankiaceae</taxon>
        <taxon>Frankia</taxon>
    </lineage>
</organism>
<proteinExistence type="predicted"/>
<dbReference type="Proteomes" id="UP000000657">
    <property type="component" value="Chromosome"/>
</dbReference>
<feature type="region of interest" description="Disordered" evidence="1">
    <location>
        <begin position="22"/>
        <end position="64"/>
    </location>
</feature>
<sequence>MTAGIIQYQLLRLLQSPRCPDPPLALTVGTPTGRGSKRGDELRYRQARVTNDPTQCPDRMSRPG</sequence>
<evidence type="ECO:0000313" key="2">
    <source>
        <dbReference type="EMBL" id="CAJ58891.1"/>
    </source>
</evidence>
<dbReference type="AlphaFoldDB" id="Q0RU53"/>
<dbReference type="EMBL" id="CT573213">
    <property type="protein sequence ID" value="CAJ58891.1"/>
    <property type="molecule type" value="Genomic_DNA"/>
</dbReference>
<protein>
    <submittedName>
        <fullName evidence="2">Uncharacterized protein</fullName>
    </submittedName>
</protein>
<gene>
    <name evidence="2" type="ordered locus">FRAAL0213</name>
</gene>
<reference evidence="2 3" key="1">
    <citation type="journal article" date="2007" name="Genome Res.">
        <title>Genome characteristics of facultatively symbiotic Frankia sp. strains reflect host range and host plant biogeography.</title>
        <authorList>
            <person name="Normand P."/>
            <person name="Lapierre P."/>
            <person name="Tisa L.S."/>
            <person name="Gogarten J.P."/>
            <person name="Alloisio N."/>
            <person name="Bagnarol E."/>
            <person name="Bassi C.A."/>
            <person name="Berry A.M."/>
            <person name="Bickhart D.M."/>
            <person name="Choisne N."/>
            <person name="Couloux A."/>
            <person name="Cournoyer B."/>
            <person name="Cruveiller S."/>
            <person name="Daubin V."/>
            <person name="Demange N."/>
            <person name="Francino M.P."/>
            <person name="Goltsman E."/>
            <person name="Huang Y."/>
            <person name="Kopp O.R."/>
            <person name="Labarre L."/>
            <person name="Lapidus A."/>
            <person name="Lavire C."/>
            <person name="Marechal J."/>
            <person name="Martinez M."/>
            <person name="Mastronunzio J.E."/>
            <person name="Mullin B.C."/>
            <person name="Niemann J."/>
            <person name="Pujic P."/>
            <person name="Rawnsley T."/>
            <person name="Rouy Z."/>
            <person name="Schenowitz C."/>
            <person name="Sellstedt A."/>
            <person name="Tavares F."/>
            <person name="Tomkins J.P."/>
            <person name="Vallenet D."/>
            <person name="Valverde C."/>
            <person name="Wall L.G."/>
            <person name="Wang Y."/>
            <person name="Medigue C."/>
            <person name="Benson D.R."/>
        </authorList>
    </citation>
    <scope>NUCLEOTIDE SEQUENCE [LARGE SCALE GENOMIC DNA]</scope>
    <source>
        <strain evidence="3">DSM 45986 / CECT 9034 / ACN14a</strain>
    </source>
</reference>